<protein>
    <submittedName>
        <fullName evidence="2">Uncharacterized protein</fullName>
    </submittedName>
</protein>
<comment type="caution">
    <text evidence="2">The sequence shown here is derived from an EMBL/GenBank/DDBJ whole genome shotgun (WGS) entry which is preliminary data.</text>
</comment>
<accession>A0A5N5IYU7</accession>
<organism evidence="2 3">
    <name type="scientific">Salix brachista</name>
    <dbReference type="NCBI Taxonomy" id="2182728"/>
    <lineage>
        <taxon>Eukaryota</taxon>
        <taxon>Viridiplantae</taxon>
        <taxon>Streptophyta</taxon>
        <taxon>Embryophyta</taxon>
        <taxon>Tracheophyta</taxon>
        <taxon>Spermatophyta</taxon>
        <taxon>Magnoliopsida</taxon>
        <taxon>eudicotyledons</taxon>
        <taxon>Gunneridae</taxon>
        <taxon>Pentapetalae</taxon>
        <taxon>rosids</taxon>
        <taxon>fabids</taxon>
        <taxon>Malpighiales</taxon>
        <taxon>Salicaceae</taxon>
        <taxon>Saliceae</taxon>
        <taxon>Salix</taxon>
    </lineage>
</organism>
<evidence type="ECO:0000313" key="3">
    <source>
        <dbReference type="Proteomes" id="UP000326939"/>
    </source>
</evidence>
<proteinExistence type="predicted"/>
<reference evidence="3" key="1">
    <citation type="journal article" date="2019" name="Gigascience">
        <title>De novo genome assembly of the endangered Acer yangbiense, a plant species with extremely small populations endemic to Yunnan Province, China.</title>
        <authorList>
            <person name="Yang J."/>
            <person name="Wariss H.M."/>
            <person name="Tao L."/>
            <person name="Zhang R."/>
            <person name="Yun Q."/>
            <person name="Hollingsworth P."/>
            <person name="Dao Z."/>
            <person name="Luo G."/>
            <person name="Guo H."/>
            <person name="Ma Y."/>
            <person name="Sun W."/>
        </authorList>
    </citation>
    <scope>NUCLEOTIDE SEQUENCE [LARGE SCALE GENOMIC DNA]</scope>
    <source>
        <strain evidence="3">cv. br00</strain>
    </source>
</reference>
<dbReference type="EMBL" id="VDCV01000019">
    <property type="protein sequence ID" value="KAB5512288.1"/>
    <property type="molecule type" value="Genomic_DNA"/>
</dbReference>
<evidence type="ECO:0000313" key="2">
    <source>
        <dbReference type="EMBL" id="KAB5512288.1"/>
    </source>
</evidence>
<feature type="region of interest" description="Disordered" evidence="1">
    <location>
        <begin position="8"/>
        <end position="43"/>
    </location>
</feature>
<sequence length="88" mass="9726">MDYAHFMLTEGRKGNENPTVNSPSREAYKKQDADSLEYQPNSNSSFQEQASCTAIALGNIVYLWDALDGSTSELVTVENFVSFGDVHS</sequence>
<keyword evidence="3" id="KW-1185">Reference proteome</keyword>
<evidence type="ECO:0000256" key="1">
    <source>
        <dbReference type="SAM" id="MobiDB-lite"/>
    </source>
</evidence>
<dbReference type="Proteomes" id="UP000326939">
    <property type="component" value="Chromosome 19"/>
</dbReference>
<dbReference type="AlphaFoldDB" id="A0A5N5IYU7"/>
<gene>
    <name evidence="2" type="ORF">DKX38_029316</name>
</gene>
<name>A0A5N5IYU7_9ROSI</name>